<reference evidence="1 2" key="1">
    <citation type="submission" date="2020-07" db="EMBL/GenBank/DDBJ databases">
        <title>Genomic Encyclopedia of Type Strains, Phase IV (KMG-IV): sequencing the most valuable type-strain genomes for metagenomic binning, comparative biology and taxonomic classification.</title>
        <authorList>
            <person name="Goeker M."/>
        </authorList>
    </citation>
    <scope>NUCLEOTIDE SEQUENCE [LARGE SCALE GENOMIC DNA]</scope>
    <source>
        <strain evidence="1 2">DSM 45533</strain>
    </source>
</reference>
<keyword evidence="2" id="KW-1185">Reference proteome</keyword>
<evidence type="ECO:0000313" key="1">
    <source>
        <dbReference type="EMBL" id="MBA2889841.1"/>
    </source>
</evidence>
<protein>
    <submittedName>
        <fullName evidence="1">Uncharacterized protein</fullName>
    </submittedName>
</protein>
<gene>
    <name evidence="1" type="ORF">HNR30_001176</name>
</gene>
<comment type="caution">
    <text evidence="1">The sequence shown here is derived from an EMBL/GenBank/DDBJ whole genome shotgun (WGS) entry which is preliminary data.</text>
</comment>
<dbReference type="RefSeq" id="WP_181608585.1">
    <property type="nucleotide sequence ID" value="NZ_BAABAM010000001.1"/>
</dbReference>
<organism evidence="1 2">
    <name type="scientific">Nonomuraea soli</name>
    <dbReference type="NCBI Taxonomy" id="1032476"/>
    <lineage>
        <taxon>Bacteria</taxon>
        <taxon>Bacillati</taxon>
        <taxon>Actinomycetota</taxon>
        <taxon>Actinomycetes</taxon>
        <taxon>Streptosporangiales</taxon>
        <taxon>Streptosporangiaceae</taxon>
        <taxon>Nonomuraea</taxon>
    </lineage>
</organism>
<dbReference type="EMBL" id="JACDUR010000001">
    <property type="protein sequence ID" value="MBA2889841.1"/>
    <property type="molecule type" value="Genomic_DNA"/>
</dbReference>
<evidence type="ECO:0000313" key="2">
    <source>
        <dbReference type="Proteomes" id="UP000530928"/>
    </source>
</evidence>
<dbReference type="Proteomes" id="UP000530928">
    <property type="component" value="Unassembled WGS sequence"/>
</dbReference>
<dbReference type="AlphaFoldDB" id="A0A7W0HNS2"/>
<accession>A0A7W0HNS2</accession>
<proteinExistence type="predicted"/>
<name>A0A7W0HNS2_9ACTN</name>
<sequence length="180" mass="19961">MDRCADCGHFAPAGAPECGVCAAQVDEVVEQGWRAFVADWDDADEVELARMVADEPDRHEWRVVDAAYDRLRCPDCGERLTRGPVGCGPCNLNHGFRFSAIEIDRPGVPPGNEHGLRVNVAVVRRPHWTSANELLARRLALPILLAGQLPDTARAQAAAAILRTRGREAYEDYIYREWVS</sequence>